<evidence type="ECO:0000313" key="1">
    <source>
        <dbReference type="EMBL" id="KZL12567.1"/>
    </source>
</evidence>
<sequence length="174" mass="19151">MGLKAKPVNQMTIKYITHISSLLLIVIGLVSCSAEMPTPVMITTTVIADKELNQNAQGMSTPVQVKIFYLTSDAEFKTHDFFTLFGKADKVLGKNLLDVKEVFIAPGKMMKVAVKVDPSVAFVAVLGAFRTVDTGTWNSVTMVPNNSPSYLIAYLSKLEIILLPDKTVKEGWFY</sequence>
<dbReference type="PROSITE" id="PS51257">
    <property type="entry name" value="PROKAR_LIPOPROTEIN"/>
    <property type="match status" value="1"/>
</dbReference>
<dbReference type="STRING" id="989403.SAMN05421798_101107"/>
<dbReference type="Proteomes" id="UP000076577">
    <property type="component" value="Unassembled WGS sequence"/>
</dbReference>
<dbReference type="Pfam" id="PF12790">
    <property type="entry name" value="T6SS-SciN"/>
    <property type="match status" value="1"/>
</dbReference>
<dbReference type="InterPro" id="IPR038706">
    <property type="entry name" value="Type_VI_SciN-like_sf"/>
</dbReference>
<dbReference type="NCBIfam" id="TIGR03352">
    <property type="entry name" value="VI_chp_3"/>
    <property type="match status" value="1"/>
</dbReference>
<comment type="caution">
    <text evidence="1">The sequence shown here is derived from an EMBL/GenBank/DDBJ whole genome shotgun (WGS) entry which is preliminary data.</text>
</comment>
<dbReference type="InterPro" id="IPR017734">
    <property type="entry name" value="T6SS_SciN"/>
</dbReference>
<evidence type="ECO:0000313" key="2">
    <source>
        <dbReference type="Proteomes" id="UP000076577"/>
    </source>
</evidence>
<protein>
    <submittedName>
        <fullName evidence="1">Type VI secretion lipoprotein</fullName>
    </submittedName>
</protein>
<dbReference type="PATRIC" id="fig|989403.3.peg.4219"/>
<gene>
    <name evidence="1" type="ORF">PsAD2_03873</name>
</gene>
<name>A0A165UMM9_9HYPH</name>
<keyword evidence="2" id="KW-1185">Reference proteome</keyword>
<organism evidence="1 2">
    <name type="scientific">Pseudovibrio axinellae</name>
    <dbReference type="NCBI Taxonomy" id="989403"/>
    <lineage>
        <taxon>Bacteria</taxon>
        <taxon>Pseudomonadati</taxon>
        <taxon>Pseudomonadota</taxon>
        <taxon>Alphaproteobacteria</taxon>
        <taxon>Hyphomicrobiales</taxon>
        <taxon>Stappiaceae</taxon>
        <taxon>Pseudovibrio</taxon>
    </lineage>
</organism>
<accession>A0A165UMM9</accession>
<proteinExistence type="predicted"/>
<dbReference type="Gene3D" id="2.60.40.4150">
    <property type="entry name" value="Type VI secretion system, lipoprotein SciN"/>
    <property type="match status" value="1"/>
</dbReference>
<dbReference type="PANTHER" id="PTHR37625:SF4">
    <property type="entry name" value="OUTER MEMBRANE LIPOPROTEIN"/>
    <property type="match status" value="1"/>
</dbReference>
<dbReference type="PANTHER" id="PTHR37625">
    <property type="entry name" value="OUTER MEMBRANE LIPOPROTEIN-RELATED"/>
    <property type="match status" value="1"/>
</dbReference>
<reference evidence="1 2" key="1">
    <citation type="journal article" date="2016" name="Front. Microbiol.">
        <title>Comparative Genomic Analysis Reveals a Diverse Repertoire of Genes Involved in Prokaryote-Eukaryote Interactions within the Pseudovibrio Genus.</title>
        <authorList>
            <person name="Romano S."/>
            <person name="Fernandez-Guerra A."/>
            <person name="Reen F.J."/>
            <person name="Glockner F.O."/>
            <person name="Crowley S.P."/>
            <person name="O'Sullivan O."/>
            <person name="Cotter P.D."/>
            <person name="Adams C."/>
            <person name="Dobson A.D."/>
            <person name="O'Gara F."/>
        </authorList>
    </citation>
    <scope>NUCLEOTIDE SEQUENCE [LARGE SCALE GENOMIC DNA]</scope>
    <source>
        <strain evidence="1 2">Ad2</strain>
    </source>
</reference>
<dbReference type="EMBL" id="LMCB01000098">
    <property type="protein sequence ID" value="KZL12567.1"/>
    <property type="molecule type" value="Genomic_DNA"/>
</dbReference>
<dbReference type="AlphaFoldDB" id="A0A165UMM9"/>
<keyword evidence="1" id="KW-0449">Lipoprotein</keyword>